<dbReference type="AlphaFoldDB" id="A0A1G5GV20"/>
<dbReference type="Proteomes" id="UP000199354">
    <property type="component" value="Unassembled WGS sequence"/>
</dbReference>
<keyword evidence="4" id="KW-1185">Reference proteome</keyword>
<dbReference type="RefSeq" id="WP_091141810.1">
    <property type="nucleotide sequence ID" value="NZ_FMVF01000007.1"/>
</dbReference>
<feature type="chain" id="PRO_5011677578" description="DUF5689 domain-containing protein" evidence="1">
    <location>
        <begin position="23"/>
        <end position="462"/>
    </location>
</feature>
<evidence type="ECO:0000256" key="1">
    <source>
        <dbReference type="SAM" id="SignalP"/>
    </source>
</evidence>
<keyword evidence="1" id="KW-0732">Signal</keyword>
<dbReference type="Pfam" id="PF18942">
    <property type="entry name" value="DUF5689"/>
    <property type="match status" value="1"/>
</dbReference>
<proteinExistence type="predicted"/>
<accession>A0A1G5GV20</accession>
<dbReference type="NCBIfam" id="NF038128">
    <property type="entry name" value="choice_anch_J"/>
    <property type="match status" value="1"/>
</dbReference>
<reference evidence="3 4" key="1">
    <citation type="submission" date="2016-10" db="EMBL/GenBank/DDBJ databases">
        <authorList>
            <person name="de Groot N.N."/>
        </authorList>
    </citation>
    <scope>NUCLEOTIDE SEQUENCE [LARGE SCALE GENOMIC DNA]</scope>
    <source>
        <strain evidence="3 4">CGMCC 1.7031</strain>
    </source>
</reference>
<evidence type="ECO:0000259" key="2">
    <source>
        <dbReference type="Pfam" id="PF18942"/>
    </source>
</evidence>
<organism evidence="3 4">
    <name type="scientific">Flavobacterium caeni</name>
    <dbReference type="NCBI Taxonomy" id="490189"/>
    <lineage>
        <taxon>Bacteria</taxon>
        <taxon>Pseudomonadati</taxon>
        <taxon>Bacteroidota</taxon>
        <taxon>Flavobacteriia</taxon>
        <taxon>Flavobacteriales</taxon>
        <taxon>Flavobacteriaceae</taxon>
        <taxon>Flavobacterium</taxon>
    </lineage>
</organism>
<name>A0A1G5GV20_9FLAO</name>
<dbReference type="EMBL" id="FMVF01000007">
    <property type="protein sequence ID" value="SCY55413.1"/>
    <property type="molecule type" value="Genomic_DNA"/>
</dbReference>
<evidence type="ECO:0000313" key="3">
    <source>
        <dbReference type="EMBL" id="SCY55413.1"/>
    </source>
</evidence>
<sequence length="462" mass="50520">MKVFKIVPVVALVAAFSGCVNDDVYNTPDLSGYCTTIPVTAAVSDIFTSALPAWPDLPVQYTDDKTIEAYVTSSDEGGTFYKSISFVSVDGAMGFSIPVDNYNLYTQYEPGRKVFIKLKDLYLIKNNGYQAGGLYNGNTPDDPDDDAVGRLSGATYQNVIFRSCDKVDEETLVNHMTIAEALDDANLNKLIEFENVQLSSTSVGKKYYDPSVNSIGGATNHTLNDDLGGSVILRISEFANFAGDVIPNASGTIRGVLTKFGSTYQFLPRTIHDIKLAGDRFIPHAPIGGTAVTFDSTLNEPFTSYATNFTEFPKYVNDRTEGNRYWQVKEFSSNKYIEMTSFGSNGSSINAKAYLFVPVNFDAASTMTFKSQFRFMAGQTLKVYYVTGDQYAAGDPFDVSTFADITASFNIQYPASGSQNDFLQNATFNIPPSLTGNGFFVFEHVGTTTITTTARIDDIVIN</sequence>
<feature type="domain" description="DUF5689" evidence="2">
    <location>
        <begin position="58"/>
        <end position="274"/>
    </location>
</feature>
<evidence type="ECO:0000313" key="4">
    <source>
        <dbReference type="Proteomes" id="UP000199354"/>
    </source>
</evidence>
<feature type="signal peptide" evidence="1">
    <location>
        <begin position="1"/>
        <end position="22"/>
    </location>
</feature>
<dbReference type="STRING" id="490189.SAMN02927903_01641"/>
<protein>
    <recommendedName>
        <fullName evidence="2">DUF5689 domain-containing protein</fullName>
    </recommendedName>
</protein>
<dbReference type="OrthoDB" id="1492759at2"/>
<dbReference type="PROSITE" id="PS51257">
    <property type="entry name" value="PROKAR_LIPOPROTEIN"/>
    <property type="match status" value="1"/>
</dbReference>
<gene>
    <name evidence="3" type="ORF">SAMN02927903_01641</name>
</gene>
<dbReference type="InterPro" id="IPR043744">
    <property type="entry name" value="DUF5689"/>
</dbReference>